<dbReference type="AlphaFoldDB" id="F6DA45"/>
<dbReference type="Gene3D" id="3.30.70.890">
    <property type="entry name" value="GHMP kinase, C-terminal domain"/>
    <property type="match status" value="1"/>
</dbReference>
<dbReference type="RefSeq" id="WP_013835951.1">
    <property type="nucleotide sequence ID" value="NC_015581.1"/>
</dbReference>
<comment type="similarity">
    <text evidence="1">Belongs to the diphosphomevalonate decarboxylase family.</text>
</comment>
<feature type="domain" description="Mvd1 C-terminal" evidence="8">
    <location>
        <begin position="218"/>
        <end position="333"/>
    </location>
</feature>
<evidence type="ECO:0000313" key="10">
    <source>
        <dbReference type="EMBL" id="AEG32176.1"/>
    </source>
</evidence>
<reference evidence="10 11" key="1">
    <citation type="submission" date="2011-05" db="EMBL/GenBank/DDBJ databases">
        <title>Complete sequence of Thioalkalimicrobium cyclicum ALM1.</title>
        <authorList>
            <consortium name="US DOE Joint Genome Institute"/>
            <person name="Lucas S."/>
            <person name="Han J."/>
            <person name="Lapidus A."/>
            <person name="Cheng J.-F."/>
            <person name="Goodwin L."/>
            <person name="Pitluck S."/>
            <person name="Peters L."/>
            <person name="Mikhailova N."/>
            <person name="Davenport K."/>
            <person name="Han C."/>
            <person name="Tapia R."/>
            <person name="Land M."/>
            <person name="Hauser L."/>
            <person name="Kyrpides N."/>
            <person name="Ivanova N."/>
            <person name="Pagani I."/>
            <person name="Kappler U."/>
            <person name="Woyke T."/>
        </authorList>
    </citation>
    <scope>NUCLEOTIDE SEQUENCE [LARGE SCALE GENOMIC DNA]</scope>
    <source>
        <strain evidence="11">DSM 14477 / JCM 11371 / ALM1</strain>
    </source>
</reference>
<feature type="domain" description="Diphosphomevalonate decarboxylase-like N-terminal" evidence="9">
    <location>
        <begin position="43"/>
        <end position="198"/>
    </location>
</feature>
<proteinExistence type="inferred from homology"/>
<dbReference type="Pfam" id="PF22700">
    <property type="entry name" value="MVD-like_N"/>
    <property type="match status" value="1"/>
</dbReference>
<dbReference type="InterPro" id="IPR041431">
    <property type="entry name" value="Mvd1_C"/>
</dbReference>
<dbReference type="Proteomes" id="UP000009232">
    <property type="component" value="Chromosome"/>
</dbReference>
<dbReference type="GO" id="GO:0005524">
    <property type="term" value="F:ATP binding"/>
    <property type="evidence" value="ECO:0007669"/>
    <property type="project" value="UniProtKB-KW"/>
</dbReference>
<dbReference type="InterPro" id="IPR053859">
    <property type="entry name" value="MVD-like_N"/>
</dbReference>
<keyword evidence="3" id="KW-0444">Lipid biosynthesis</keyword>
<dbReference type="InterPro" id="IPR020568">
    <property type="entry name" value="Ribosomal_Su5_D2-typ_SF"/>
</dbReference>
<evidence type="ECO:0000259" key="9">
    <source>
        <dbReference type="Pfam" id="PF22700"/>
    </source>
</evidence>
<dbReference type="PIRSF" id="PIRSF015950">
    <property type="entry name" value="Mev_P_decrbx"/>
    <property type="match status" value="1"/>
</dbReference>
<evidence type="ECO:0000256" key="7">
    <source>
        <dbReference type="ARBA" id="ARBA00023239"/>
    </source>
</evidence>
<dbReference type="SUPFAM" id="SSF55060">
    <property type="entry name" value="GHMP Kinase, C-terminal domain"/>
    <property type="match status" value="1"/>
</dbReference>
<gene>
    <name evidence="10" type="ordered locus">Thicy_1414</name>
</gene>
<evidence type="ECO:0000256" key="3">
    <source>
        <dbReference type="ARBA" id="ARBA00022516"/>
    </source>
</evidence>
<dbReference type="GO" id="GO:0019287">
    <property type="term" value="P:isopentenyl diphosphate biosynthetic process, mevalonate pathway"/>
    <property type="evidence" value="ECO:0007669"/>
    <property type="project" value="InterPro"/>
</dbReference>
<keyword evidence="5" id="KW-0067">ATP-binding</keyword>
<dbReference type="GO" id="GO:0004163">
    <property type="term" value="F:diphosphomevalonate decarboxylase activity"/>
    <property type="evidence" value="ECO:0007669"/>
    <property type="project" value="UniProtKB-EC"/>
</dbReference>
<dbReference type="PANTHER" id="PTHR10977:SF3">
    <property type="entry name" value="DIPHOSPHOMEVALONATE DECARBOXYLASE"/>
    <property type="match status" value="1"/>
</dbReference>
<dbReference type="InterPro" id="IPR036554">
    <property type="entry name" value="GHMP_kinase_C_sf"/>
</dbReference>
<dbReference type="SUPFAM" id="SSF54211">
    <property type="entry name" value="Ribosomal protein S5 domain 2-like"/>
    <property type="match status" value="1"/>
</dbReference>
<dbReference type="PANTHER" id="PTHR10977">
    <property type="entry name" value="DIPHOSPHOMEVALONATE DECARBOXYLASE"/>
    <property type="match status" value="1"/>
</dbReference>
<dbReference type="KEGG" id="tcy:Thicy_1414"/>
<dbReference type="NCBIfam" id="TIGR01240">
    <property type="entry name" value="mevDPdecarb"/>
    <property type="match status" value="1"/>
</dbReference>
<evidence type="ECO:0000256" key="5">
    <source>
        <dbReference type="ARBA" id="ARBA00022840"/>
    </source>
</evidence>
<dbReference type="InterPro" id="IPR029765">
    <property type="entry name" value="Mev_diP_decarb"/>
</dbReference>
<name>F6DA45_THICA</name>
<evidence type="ECO:0000256" key="4">
    <source>
        <dbReference type="ARBA" id="ARBA00022741"/>
    </source>
</evidence>
<dbReference type="InterPro" id="IPR014721">
    <property type="entry name" value="Ribsml_uS5_D2-typ_fold_subgr"/>
</dbReference>
<evidence type="ECO:0000256" key="6">
    <source>
        <dbReference type="ARBA" id="ARBA00023098"/>
    </source>
</evidence>
<dbReference type="Gene3D" id="3.30.230.10">
    <property type="match status" value="1"/>
</dbReference>
<organism evidence="10 11">
    <name type="scientific">Thiomicrospira cyclica (strain DSM 14477 / JCM 11371 / ALM1)</name>
    <name type="common">Thioalkalimicrobium cyclicum</name>
    <dbReference type="NCBI Taxonomy" id="717773"/>
    <lineage>
        <taxon>Bacteria</taxon>
        <taxon>Pseudomonadati</taxon>
        <taxon>Pseudomonadota</taxon>
        <taxon>Gammaproteobacteria</taxon>
        <taxon>Thiotrichales</taxon>
        <taxon>Piscirickettsiaceae</taxon>
        <taxon>Thiomicrospira</taxon>
    </lineage>
</organism>
<dbReference type="InterPro" id="IPR005935">
    <property type="entry name" value="Mev_decarb"/>
</dbReference>
<keyword evidence="11" id="KW-1185">Reference proteome</keyword>
<keyword evidence="7 10" id="KW-0456">Lyase</keyword>
<dbReference type="GO" id="GO:0005829">
    <property type="term" value="C:cytosol"/>
    <property type="evidence" value="ECO:0007669"/>
    <property type="project" value="InterPro"/>
</dbReference>
<accession>F6DA45</accession>
<dbReference type="EC" id="4.1.1.33" evidence="2"/>
<dbReference type="EMBL" id="CP002776">
    <property type="protein sequence ID" value="AEG32176.1"/>
    <property type="molecule type" value="Genomic_DNA"/>
</dbReference>
<evidence type="ECO:0000256" key="1">
    <source>
        <dbReference type="ARBA" id="ARBA00008831"/>
    </source>
</evidence>
<protein>
    <recommendedName>
        <fullName evidence="2">diphosphomevalonate decarboxylase</fullName>
        <ecNumber evidence="2">4.1.1.33</ecNumber>
    </recommendedName>
</protein>
<evidence type="ECO:0000313" key="11">
    <source>
        <dbReference type="Proteomes" id="UP000009232"/>
    </source>
</evidence>
<evidence type="ECO:0000256" key="2">
    <source>
        <dbReference type="ARBA" id="ARBA00012296"/>
    </source>
</evidence>
<dbReference type="OrthoDB" id="5498344at2"/>
<sequence length="347" mass="37073">MPAAQTPDPRQHAFVQSILATAHSLSANSPNRASTKAQGVGSAPVNIALSKYWGKRDAVLNLPQNGSVSISLPGLGSETQLKPAVAQDSVWLNDQQLDASAPFAKRLSEFLNLFRTAEVPFFEVVTQNSVPTAAGLASSASGYAALVLALDDLFDWQLPMTQLSLLARMGSGSASRSLYPGFAIWHAGQQGDGLDSFAEALDAPWPEFCVGLVEIDVAEKPVGSTAGMQQTTAACALYQAWPAQAERDKAVIIDAIRAQDFSRLGATAEHNALSMHATMIASWPPLLYWQAESVIAMQQVWTLRQQGVEVYFTMDAGPNLKLLFLAAQKKAVSAAFPGLKVIEPFSS</sequence>
<dbReference type="STRING" id="717773.Thicy_1414"/>
<dbReference type="HOGENOM" id="CLU_040369_0_0_6"/>
<dbReference type="eggNOG" id="COG3407">
    <property type="taxonomic scope" value="Bacteria"/>
</dbReference>
<evidence type="ECO:0000259" key="8">
    <source>
        <dbReference type="Pfam" id="PF18376"/>
    </source>
</evidence>
<dbReference type="Pfam" id="PF18376">
    <property type="entry name" value="MDD_C"/>
    <property type="match status" value="1"/>
</dbReference>
<keyword evidence="4" id="KW-0547">Nucleotide-binding</keyword>
<keyword evidence="6" id="KW-0443">Lipid metabolism</keyword>